<dbReference type="AlphaFoldDB" id="A0A401YKB5"/>
<gene>
    <name evidence="2" type="ORF">EHYA_02706</name>
</gene>
<feature type="region of interest" description="Disordered" evidence="1">
    <location>
        <begin position="171"/>
        <end position="222"/>
    </location>
</feature>
<dbReference type="OrthoDB" id="5487049at2"/>
<comment type="caution">
    <text evidence="2">The sequence shown here is derived from an EMBL/GenBank/DDBJ whole genome shotgun (WGS) entry which is preliminary data.</text>
</comment>
<evidence type="ECO:0000256" key="1">
    <source>
        <dbReference type="SAM" id="MobiDB-lite"/>
    </source>
</evidence>
<name>A0A401YKB5_9ACTN</name>
<evidence type="ECO:0000313" key="3">
    <source>
        <dbReference type="Proteomes" id="UP000286931"/>
    </source>
</evidence>
<feature type="region of interest" description="Disordered" evidence="1">
    <location>
        <begin position="268"/>
        <end position="287"/>
    </location>
</feature>
<dbReference type="RefSeq" id="WP_126637130.1">
    <property type="nucleotide sequence ID" value="NZ_BIFH01000016.1"/>
</dbReference>
<proteinExistence type="predicted"/>
<evidence type="ECO:0008006" key="4">
    <source>
        <dbReference type="Google" id="ProtNLM"/>
    </source>
</evidence>
<dbReference type="InterPro" id="IPR023213">
    <property type="entry name" value="CAT-like_dom_sf"/>
</dbReference>
<organism evidence="2 3">
    <name type="scientific">Embleya hyalina</name>
    <dbReference type="NCBI Taxonomy" id="516124"/>
    <lineage>
        <taxon>Bacteria</taxon>
        <taxon>Bacillati</taxon>
        <taxon>Actinomycetota</taxon>
        <taxon>Actinomycetes</taxon>
        <taxon>Kitasatosporales</taxon>
        <taxon>Streptomycetaceae</taxon>
        <taxon>Embleya</taxon>
    </lineage>
</organism>
<dbReference type="EMBL" id="BIFH01000016">
    <property type="protein sequence ID" value="GCD95037.1"/>
    <property type="molecule type" value="Genomic_DNA"/>
</dbReference>
<feature type="region of interest" description="Disordered" evidence="1">
    <location>
        <begin position="1"/>
        <end position="21"/>
    </location>
</feature>
<dbReference type="Gene3D" id="3.30.559.30">
    <property type="entry name" value="Nonribosomal peptide synthetase, condensation domain"/>
    <property type="match status" value="1"/>
</dbReference>
<feature type="compositionally biased region" description="Low complexity" evidence="1">
    <location>
        <begin position="199"/>
        <end position="213"/>
    </location>
</feature>
<evidence type="ECO:0000313" key="2">
    <source>
        <dbReference type="EMBL" id="GCD95037.1"/>
    </source>
</evidence>
<dbReference type="Proteomes" id="UP000286931">
    <property type="component" value="Unassembled WGS sequence"/>
</dbReference>
<feature type="compositionally biased region" description="Polar residues" evidence="1">
    <location>
        <begin position="179"/>
        <end position="191"/>
    </location>
</feature>
<dbReference type="Gene3D" id="3.30.559.10">
    <property type="entry name" value="Chloramphenicol acetyltransferase-like domain"/>
    <property type="match status" value="1"/>
</dbReference>
<reference evidence="2 3" key="1">
    <citation type="submission" date="2018-12" db="EMBL/GenBank/DDBJ databases">
        <title>Draft genome sequence of Embleya hyalina NBRC 13850T.</title>
        <authorList>
            <person name="Komaki H."/>
            <person name="Hosoyama A."/>
            <person name="Kimura A."/>
            <person name="Ichikawa N."/>
            <person name="Tamura T."/>
        </authorList>
    </citation>
    <scope>NUCLEOTIDE SEQUENCE [LARGE SCALE GENOMIC DNA]</scope>
    <source>
        <strain evidence="2 3">NBRC 13850</strain>
    </source>
</reference>
<sequence length="463" mass="48896">MSTVRPARREHPAGPGPARIPFPVVDEVSRQCLRPGEAISVHMEIRLPGQPDPARLRAAFRAALRTHARALVRAAPAPWYARRYAWELVDAPDVEPVRFPPPGPDALARARAAALTEAPPLDLAPPIRIEVIRSSPTAAGCVLLCTIHHTALDGPAFLRVLATAAELYGGTGDNPAGPPTTNRAAAGTSTDGPGLDPGSASARSARVAPAPASDPTRRTGNGVLLGELPLHARPSGADHTVNDRLLVATCLTIAHWNRLHDAPPRPIRITMPVDDRPRGPDMPIGNGTRLVDVCFGPREYAPKHDGGPASSPSPDHIADLLRRTARRTRELRAARRPPLGRGAALLTAPVLPVGVRAAFTRSLGRAVGPWTSTTLLSNLGRIPYPLDFGDAGRASAVWVSAPTRMPRGLTLTTTGTADRLHVGLRWSRALLDDAAARRLYRLLEACLAAVAAAPNQAPPGGGS</sequence>
<dbReference type="SUPFAM" id="SSF52777">
    <property type="entry name" value="CoA-dependent acyltransferases"/>
    <property type="match status" value="2"/>
</dbReference>
<protein>
    <recommendedName>
        <fullName evidence="4">Condensation protein</fullName>
    </recommendedName>
</protein>
<accession>A0A401YKB5</accession>
<keyword evidence="3" id="KW-1185">Reference proteome</keyword>